<name>A0A0A9CMA1_ARUDO</name>
<evidence type="ECO:0000313" key="2">
    <source>
        <dbReference type="EMBL" id="JAD75568.1"/>
    </source>
</evidence>
<protein>
    <submittedName>
        <fullName evidence="2">Uncharacterized protein</fullName>
    </submittedName>
</protein>
<sequence>MDDSLKYGRDMIDAFLSALVLCIQTSTQNHHQSNPHCSPMHHSSLSN</sequence>
<organism evidence="2">
    <name type="scientific">Arundo donax</name>
    <name type="common">Giant reed</name>
    <name type="synonym">Donax arundinaceus</name>
    <dbReference type="NCBI Taxonomy" id="35708"/>
    <lineage>
        <taxon>Eukaryota</taxon>
        <taxon>Viridiplantae</taxon>
        <taxon>Streptophyta</taxon>
        <taxon>Embryophyta</taxon>
        <taxon>Tracheophyta</taxon>
        <taxon>Spermatophyta</taxon>
        <taxon>Magnoliopsida</taxon>
        <taxon>Liliopsida</taxon>
        <taxon>Poales</taxon>
        <taxon>Poaceae</taxon>
        <taxon>PACMAD clade</taxon>
        <taxon>Arundinoideae</taxon>
        <taxon>Arundineae</taxon>
        <taxon>Arundo</taxon>
    </lineage>
</organism>
<evidence type="ECO:0000256" key="1">
    <source>
        <dbReference type="SAM" id="MobiDB-lite"/>
    </source>
</evidence>
<proteinExistence type="predicted"/>
<feature type="region of interest" description="Disordered" evidence="1">
    <location>
        <begin position="28"/>
        <end position="47"/>
    </location>
</feature>
<accession>A0A0A9CMA1</accession>
<dbReference type="AlphaFoldDB" id="A0A0A9CMA1"/>
<reference evidence="2" key="2">
    <citation type="journal article" date="2015" name="Data Brief">
        <title>Shoot transcriptome of the giant reed, Arundo donax.</title>
        <authorList>
            <person name="Barrero R.A."/>
            <person name="Guerrero F.D."/>
            <person name="Moolhuijzen P."/>
            <person name="Goolsby J.A."/>
            <person name="Tidwell J."/>
            <person name="Bellgard S.E."/>
            <person name="Bellgard M.I."/>
        </authorList>
    </citation>
    <scope>NUCLEOTIDE SEQUENCE</scope>
    <source>
        <tissue evidence="2">Shoot tissue taken approximately 20 cm above the soil surface</tissue>
    </source>
</reference>
<dbReference type="EMBL" id="GBRH01222327">
    <property type="protein sequence ID" value="JAD75568.1"/>
    <property type="molecule type" value="Transcribed_RNA"/>
</dbReference>
<reference evidence="2" key="1">
    <citation type="submission" date="2014-09" db="EMBL/GenBank/DDBJ databases">
        <authorList>
            <person name="Magalhaes I.L.F."/>
            <person name="Oliveira U."/>
            <person name="Santos F.R."/>
            <person name="Vidigal T.H.D.A."/>
            <person name="Brescovit A.D."/>
            <person name="Santos A.J."/>
        </authorList>
    </citation>
    <scope>NUCLEOTIDE SEQUENCE</scope>
    <source>
        <tissue evidence="2">Shoot tissue taken approximately 20 cm above the soil surface</tissue>
    </source>
</reference>